<organism evidence="10 11">
    <name type="scientific">Futiania mangrovi</name>
    <dbReference type="NCBI Taxonomy" id="2959716"/>
    <lineage>
        <taxon>Bacteria</taxon>
        <taxon>Pseudomonadati</taxon>
        <taxon>Pseudomonadota</taxon>
        <taxon>Alphaproteobacteria</taxon>
        <taxon>Futianiales</taxon>
        <taxon>Futianiaceae</taxon>
        <taxon>Futiania</taxon>
    </lineage>
</organism>
<comment type="cofactor">
    <cofactor evidence="7">
        <name>Mg(2+)</name>
        <dbReference type="ChEBI" id="CHEBI:18420"/>
    </cofactor>
    <cofactor evidence="7">
        <name>Mn(2+)</name>
        <dbReference type="ChEBI" id="CHEBI:29035"/>
    </cofactor>
    <text evidence="7">Probably binds two magnesium or manganese ions per subunit.</text>
</comment>
<dbReference type="GO" id="GO:0003677">
    <property type="term" value="F:DNA binding"/>
    <property type="evidence" value="ECO:0007669"/>
    <property type="project" value="InterPro"/>
</dbReference>
<feature type="binding site" evidence="7">
    <location>
        <position position="251"/>
    </location>
    <ligand>
        <name>Mg(2+)</name>
        <dbReference type="ChEBI" id="CHEBI:18420"/>
        <label>1</label>
    </ligand>
</feature>
<evidence type="ECO:0000256" key="6">
    <source>
        <dbReference type="PIRSR" id="PIRSR604808-1"/>
    </source>
</evidence>
<evidence type="ECO:0000259" key="9">
    <source>
        <dbReference type="Pfam" id="PF03372"/>
    </source>
</evidence>
<feature type="active site" evidence="6">
    <location>
        <position position="109"/>
    </location>
</feature>
<reference evidence="10" key="1">
    <citation type="submission" date="2022-06" db="EMBL/GenBank/DDBJ databases">
        <title>Isolation and Genomics of Futiania mangrovii gen. nov., sp. nov., a Rare and Metabolically-versatile member in the Class Alphaproteobacteria.</title>
        <authorList>
            <person name="Liu L."/>
            <person name="Huang W.-C."/>
            <person name="Pan J."/>
            <person name="Li J."/>
            <person name="Huang Y."/>
            <person name="Du H."/>
            <person name="Liu Y."/>
            <person name="Li M."/>
        </authorList>
    </citation>
    <scope>NUCLEOTIDE SEQUENCE</scope>
    <source>
        <strain evidence="10">FT118</strain>
    </source>
</reference>
<dbReference type="Proteomes" id="UP001055804">
    <property type="component" value="Unassembled WGS sequence"/>
</dbReference>
<dbReference type="InterPro" id="IPR036691">
    <property type="entry name" value="Endo/exonu/phosph_ase_sf"/>
</dbReference>
<evidence type="ECO:0000256" key="1">
    <source>
        <dbReference type="ARBA" id="ARBA00001936"/>
    </source>
</evidence>
<comment type="caution">
    <text evidence="10">The sequence shown here is derived from an EMBL/GenBank/DDBJ whole genome shotgun (WGS) entry which is preliminary data.</text>
</comment>
<dbReference type="PROSITE" id="PS00728">
    <property type="entry name" value="AP_NUCLEASE_F1_3"/>
    <property type="match status" value="1"/>
</dbReference>
<dbReference type="NCBIfam" id="TIGR00633">
    <property type="entry name" value="xth"/>
    <property type="match status" value="1"/>
</dbReference>
<feature type="active site" description="Proton acceptor" evidence="6">
    <location>
        <position position="251"/>
    </location>
</feature>
<dbReference type="InterPro" id="IPR037493">
    <property type="entry name" value="ExoIII-like"/>
</dbReference>
<feature type="binding site" evidence="7">
    <location>
        <position position="7"/>
    </location>
    <ligand>
        <name>Mg(2+)</name>
        <dbReference type="ChEBI" id="CHEBI:18420"/>
        <label>1</label>
    </ligand>
</feature>
<dbReference type="InterPro" id="IPR004808">
    <property type="entry name" value="AP_endonuc_1"/>
</dbReference>
<protein>
    <submittedName>
        <fullName evidence="10">Exodeoxyribonuclease III</fullName>
        <ecNumber evidence="10">3.1.11.2</ecNumber>
    </submittedName>
</protein>
<feature type="binding site" evidence="7">
    <location>
        <position position="34"/>
    </location>
    <ligand>
        <name>Mg(2+)</name>
        <dbReference type="ChEBI" id="CHEBI:18420"/>
        <label>1</label>
    </ligand>
</feature>
<dbReference type="GO" id="GO:0046872">
    <property type="term" value="F:metal ion binding"/>
    <property type="evidence" value="ECO:0007669"/>
    <property type="project" value="UniProtKB-KW"/>
</dbReference>
<feature type="binding site" evidence="7">
    <location>
        <position position="150"/>
    </location>
    <ligand>
        <name>Mg(2+)</name>
        <dbReference type="ChEBI" id="CHEBI:18420"/>
        <label>1</label>
    </ligand>
</feature>
<sequence length="265" mass="29769">MTVATWNVNSIKARLENVLAWFDEAKPDVACLQELKCVDEAFPREAFEERGYTVETHGQKTYNGVALLSRFPLEDVVRGLPGFQDEQARYIEALVAPKGMAPVRVAGAYMPNGNPVGTEKFTYKLAWLSAFEAHVKNLLAQEEACVFAGDYNIIPEPRDCHDPKAWEGDALFQPESRAAYRRLLNLGLTDAVRACDLSDGLYTFWDYQGGAWQKNRGIRIDHLLLSPQAADRLDSVAIHKTARGREKPSDHVPVTAMFHYETCIH</sequence>
<feature type="site" description="Interaction with DNA substrate" evidence="8">
    <location>
        <position position="251"/>
    </location>
</feature>
<comment type="cofactor">
    <cofactor evidence="1">
        <name>Mn(2+)</name>
        <dbReference type="ChEBI" id="CHEBI:29035"/>
    </cofactor>
</comment>
<dbReference type="GO" id="GO:0008311">
    <property type="term" value="F:double-stranded DNA 3'-5' DNA exonuclease activity"/>
    <property type="evidence" value="ECO:0007669"/>
    <property type="project" value="UniProtKB-EC"/>
</dbReference>
<comment type="similarity">
    <text evidence="2">Belongs to the DNA repair enzymes AP/ExoA family.</text>
</comment>
<dbReference type="EMBL" id="JAMZFT010000001">
    <property type="protein sequence ID" value="MCP1335987.1"/>
    <property type="molecule type" value="Genomic_DNA"/>
</dbReference>
<dbReference type="AlphaFoldDB" id="A0A9J6PE21"/>
<proteinExistence type="inferred from homology"/>
<evidence type="ECO:0000313" key="10">
    <source>
        <dbReference type="EMBL" id="MCP1335987.1"/>
    </source>
</evidence>
<dbReference type="CDD" id="cd09086">
    <property type="entry name" value="ExoIII-like_AP-endo"/>
    <property type="match status" value="1"/>
</dbReference>
<dbReference type="RefSeq" id="WP_269332091.1">
    <property type="nucleotide sequence ID" value="NZ_JAMZFT010000001.1"/>
</dbReference>
<evidence type="ECO:0000313" key="11">
    <source>
        <dbReference type="Proteomes" id="UP001055804"/>
    </source>
</evidence>
<keyword evidence="3 7" id="KW-0479">Metal-binding</keyword>
<dbReference type="GO" id="GO:0004519">
    <property type="term" value="F:endonuclease activity"/>
    <property type="evidence" value="ECO:0007669"/>
    <property type="project" value="InterPro"/>
</dbReference>
<accession>A0A9J6PE21</accession>
<evidence type="ECO:0000256" key="5">
    <source>
        <dbReference type="ARBA" id="ARBA00022842"/>
    </source>
</evidence>
<dbReference type="SUPFAM" id="SSF56219">
    <property type="entry name" value="DNase I-like"/>
    <property type="match status" value="1"/>
</dbReference>
<feature type="active site" description="Proton donor/acceptor" evidence="6">
    <location>
        <position position="150"/>
    </location>
</feature>
<dbReference type="InterPro" id="IPR005135">
    <property type="entry name" value="Endo/exonuclease/phosphatase"/>
</dbReference>
<evidence type="ECO:0000256" key="4">
    <source>
        <dbReference type="ARBA" id="ARBA00022801"/>
    </source>
</evidence>
<keyword evidence="4 10" id="KW-0378">Hydrolase</keyword>
<feature type="site" description="Transition state stabilizer" evidence="8">
    <location>
        <position position="152"/>
    </location>
</feature>
<evidence type="ECO:0000256" key="7">
    <source>
        <dbReference type="PIRSR" id="PIRSR604808-2"/>
    </source>
</evidence>
<dbReference type="GO" id="GO:0006281">
    <property type="term" value="P:DNA repair"/>
    <property type="evidence" value="ECO:0007669"/>
    <property type="project" value="InterPro"/>
</dbReference>
<feature type="binding site" evidence="7">
    <location>
        <position position="152"/>
    </location>
    <ligand>
        <name>Mg(2+)</name>
        <dbReference type="ChEBI" id="CHEBI:18420"/>
        <label>1</label>
    </ligand>
</feature>
<dbReference type="NCBIfam" id="TIGR00195">
    <property type="entry name" value="exoDNase_III"/>
    <property type="match status" value="1"/>
</dbReference>
<dbReference type="PANTHER" id="PTHR43250:SF2">
    <property type="entry name" value="EXODEOXYRIBONUCLEASE III"/>
    <property type="match status" value="1"/>
</dbReference>
<dbReference type="EC" id="3.1.11.2" evidence="10"/>
<keyword evidence="7" id="KW-0464">Manganese</keyword>
<feature type="binding site" evidence="7">
    <location>
        <position position="250"/>
    </location>
    <ligand>
        <name>Mg(2+)</name>
        <dbReference type="ChEBI" id="CHEBI:18420"/>
        <label>1</label>
    </ligand>
</feature>
<feature type="site" description="Important for catalytic activity" evidence="8">
    <location>
        <position position="221"/>
    </location>
</feature>
<evidence type="ECO:0000256" key="3">
    <source>
        <dbReference type="ARBA" id="ARBA00022723"/>
    </source>
</evidence>
<dbReference type="PANTHER" id="PTHR43250">
    <property type="entry name" value="EXODEOXYRIBONUCLEASE III"/>
    <property type="match status" value="1"/>
</dbReference>
<dbReference type="PROSITE" id="PS51435">
    <property type="entry name" value="AP_NUCLEASE_F1_4"/>
    <property type="match status" value="1"/>
</dbReference>
<evidence type="ECO:0000256" key="2">
    <source>
        <dbReference type="ARBA" id="ARBA00007092"/>
    </source>
</evidence>
<keyword evidence="11" id="KW-1185">Reference proteome</keyword>
<dbReference type="InterPro" id="IPR020848">
    <property type="entry name" value="AP_endonuclease_F1_CS"/>
</dbReference>
<feature type="domain" description="Endonuclease/exonuclease/phosphatase" evidence="9">
    <location>
        <begin position="4"/>
        <end position="251"/>
    </location>
</feature>
<evidence type="ECO:0000256" key="8">
    <source>
        <dbReference type="PIRSR" id="PIRSR604808-3"/>
    </source>
</evidence>
<keyword evidence="5 7" id="KW-0460">Magnesium</keyword>
<dbReference type="Pfam" id="PF03372">
    <property type="entry name" value="Exo_endo_phos"/>
    <property type="match status" value="1"/>
</dbReference>
<name>A0A9J6PE21_9PROT</name>
<dbReference type="Gene3D" id="3.60.10.10">
    <property type="entry name" value="Endonuclease/exonuclease/phosphatase"/>
    <property type="match status" value="1"/>
</dbReference>
<gene>
    <name evidence="10" type="primary">xth</name>
    <name evidence="10" type="ORF">NJQ99_06150</name>
</gene>